<proteinExistence type="predicted"/>
<name>A0ACC1KXF0_9FUNG</name>
<gene>
    <name evidence="1" type="ORF">H4R21_004455</name>
</gene>
<dbReference type="EMBL" id="JANBUN010001686">
    <property type="protein sequence ID" value="KAJ2797087.1"/>
    <property type="molecule type" value="Genomic_DNA"/>
</dbReference>
<keyword evidence="2" id="KW-1185">Reference proteome</keyword>
<sequence length="594" mass="64100">MESASTQFAYRAQKEMGVRSGPPASAALEVANRPTEPVKALKYSANGRYLAWAVPDAVQVVDSHTLAAVATIGRPGVLDVRFSPKGTYVVTWERYLAREGTDPAQNLCVWEAATGELKGGFVQKSFSEAALQWTDDESYCAKLFSGEVRFFKPSALVKAALALKLEGVSCFSVSPGLAPSVAVFVPERGSKPGLVRMYPVGSFARPVANKTFFKADKVEFYWHRLGTSLLVLTQTDVDNTGRSYYGESSLYFMAAAGNFDCRVVLDRDGPIHDVTWSPDEKEFAVIYGFMPAKAALFNHRAELVFDLGTAPRNLVRFNPHGRVFAVGGFGNLSGMVDLWDRKTLKKICTLDAHGASLCEWSPDGRYLLAATLSPRLRVDNGIRIWHYSGVLVYHQQTDELFHVNWRPAPVSLFPQRSSLSPAPAGIVVPDTAAPAPAKPAGAYRPPHARNRPAGASESPRSLSDMAEQKVFGGASAGARAVPGAAPRVPVGATPEMAAKAAEKKRNRKKAKDADPAAVSAASEAPAPAPAPVTEVDILKRLRFLKKKVGQIDQLVEKRDAGEVLEANQLAKIESRAQVESEIAVLSTKLPTPSA</sequence>
<organism evidence="1 2">
    <name type="scientific">Coemansia helicoidea</name>
    <dbReference type="NCBI Taxonomy" id="1286919"/>
    <lineage>
        <taxon>Eukaryota</taxon>
        <taxon>Fungi</taxon>
        <taxon>Fungi incertae sedis</taxon>
        <taxon>Zoopagomycota</taxon>
        <taxon>Kickxellomycotina</taxon>
        <taxon>Kickxellomycetes</taxon>
        <taxon>Kickxellales</taxon>
        <taxon>Kickxellaceae</taxon>
        <taxon>Coemansia</taxon>
    </lineage>
</organism>
<protein>
    <submittedName>
        <fullName evidence="1">Uncharacterized protein</fullName>
    </submittedName>
</protein>
<evidence type="ECO:0000313" key="2">
    <source>
        <dbReference type="Proteomes" id="UP001140087"/>
    </source>
</evidence>
<reference evidence="1" key="1">
    <citation type="submission" date="2022-07" db="EMBL/GenBank/DDBJ databases">
        <title>Phylogenomic reconstructions and comparative analyses of Kickxellomycotina fungi.</title>
        <authorList>
            <person name="Reynolds N.K."/>
            <person name="Stajich J.E."/>
            <person name="Barry K."/>
            <person name="Grigoriev I.V."/>
            <person name="Crous P."/>
            <person name="Smith M.E."/>
        </authorList>
    </citation>
    <scope>NUCLEOTIDE SEQUENCE</scope>
    <source>
        <strain evidence="1">BCRC 34780</strain>
    </source>
</reference>
<comment type="caution">
    <text evidence="1">The sequence shown here is derived from an EMBL/GenBank/DDBJ whole genome shotgun (WGS) entry which is preliminary data.</text>
</comment>
<accession>A0ACC1KXF0</accession>
<dbReference type="Proteomes" id="UP001140087">
    <property type="component" value="Unassembled WGS sequence"/>
</dbReference>
<evidence type="ECO:0000313" key="1">
    <source>
        <dbReference type="EMBL" id="KAJ2797087.1"/>
    </source>
</evidence>